<evidence type="ECO:0008006" key="5">
    <source>
        <dbReference type="Google" id="ProtNLM"/>
    </source>
</evidence>
<dbReference type="Proteomes" id="UP001597053">
    <property type="component" value="Unassembled WGS sequence"/>
</dbReference>
<reference evidence="4" key="1">
    <citation type="journal article" date="2019" name="Int. J. Syst. Evol. Microbiol.">
        <title>The Global Catalogue of Microorganisms (GCM) 10K type strain sequencing project: providing services to taxonomists for standard genome sequencing and annotation.</title>
        <authorList>
            <consortium name="The Broad Institute Genomics Platform"/>
            <consortium name="The Broad Institute Genome Sequencing Center for Infectious Disease"/>
            <person name="Wu L."/>
            <person name="Ma J."/>
        </authorList>
    </citation>
    <scope>NUCLEOTIDE SEQUENCE [LARGE SCALE GENOMIC DNA]</scope>
    <source>
        <strain evidence="4">JCM 32148</strain>
    </source>
</reference>
<feature type="compositionally biased region" description="Low complexity" evidence="1">
    <location>
        <begin position="139"/>
        <end position="158"/>
    </location>
</feature>
<evidence type="ECO:0000313" key="4">
    <source>
        <dbReference type="Proteomes" id="UP001597053"/>
    </source>
</evidence>
<gene>
    <name evidence="3" type="ORF">ACFQZ8_27710</name>
</gene>
<accession>A0ABW3AAP1</accession>
<evidence type="ECO:0000256" key="2">
    <source>
        <dbReference type="SAM" id="Phobius"/>
    </source>
</evidence>
<feature type="region of interest" description="Disordered" evidence="1">
    <location>
        <begin position="1"/>
        <end position="96"/>
    </location>
</feature>
<dbReference type="EMBL" id="JBHTHM010002197">
    <property type="protein sequence ID" value="MFD0787709.1"/>
    <property type="molecule type" value="Genomic_DNA"/>
</dbReference>
<keyword evidence="4" id="KW-1185">Reference proteome</keyword>
<evidence type="ECO:0000313" key="3">
    <source>
        <dbReference type="EMBL" id="MFD0787709.1"/>
    </source>
</evidence>
<feature type="compositionally biased region" description="Basic and acidic residues" evidence="1">
    <location>
        <begin position="27"/>
        <end position="82"/>
    </location>
</feature>
<keyword evidence="2" id="KW-1133">Transmembrane helix</keyword>
<organism evidence="3 4">
    <name type="scientific">Micromonospora azadirachtae</name>
    <dbReference type="NCBI Taxonomy" id="1970735"/>
    <lineage>
        <taxon>Bacteria</taxon>
        <taxon>Bacillati</taxon>
        <taxon>Actinomycetota</taxon>
        <taxon>Actinomycetes</taxon>
        <taxon>Micromonosporales</taxon>
        <taxon>Micromonosporaceae</taxon>
        <taxon>Micromonospora</taxon>
    </lineage>
</organism>
<proteinExistence type="predicted"/>
<keyword evidence="2" id="KW-0812">Transmembrane</keyword>
<protein>
    <recommendedName>
        <fullName evidence="5">Serine/threonine protein kinase</fullName>
    </recommendedName>
</protein>
<feature type="non-terminal residue" evidence="3">
    <location>
        <position position="164"/>
    </location>
</feature>
<name>A0ABW3AAP1_9ACTN</name>
<keyword evidence="2" id="KW-0472">Membrane</keyword>
<evidence type="ECO:0000256" key="1">
    <source>
        <dbReference type="SAM" id="MobiDB-lite"/>
    </source>
</evidence>
<feature type="transmembrane region" description="Helical" evidence="2">
    <location>
        <begin position="113"/>
        <end position="135"/>
    </location>
</feature>
<feature type="region of interest" description="Disordered" evidence="1">
    <location>
        <begin position="139"/>
        <end position="164"/>
    </location>
</feature>
<sequence>MANYGSSGGEPAEPWRGQRPHPGYQDHGAHRSTESGSHHDEPQYAEPRYDGPRYDGYRDEESRQDGYRYDERSRVTHGRAEAVPEPAYDSGWDPVGGPVPYAGAPTSRRRRPLVVVLAVAVLLVLAGGSALYLLADGNESPSVAAPTSAATSASADPDVPAPTG</sequence>
<comment type="caution">
    <text evidence="3">The sequence shown here is derived from an EMBL/GenBank/DDBJ whole genome shotgun (WGS) entry which is preliminary data.</text>
</comment>